<organism evidence="4 5">
    <name type="scientific">Armillaria ostoyae</name>
    <name type="common">Armillaria root rot fungus</name>
    <dbReference type="NCBI Taxonomy" id="47428"/>
    <lineage>
        <taxon>Eukaryota</taxon>
        <taxon>Fungi</taxon>
        <taxon>Dikarya</taxon>
        <taxon>Basidiomycota</taxon>
        <taxon>Agaricomycotina</taxon>
        <taxon>Agaricomycetes</taxon>
        <taxon>Agaricomycetidae</taxon>
        <taxon>Agaricales</taxon>
        <taxon>Marasmiineae</taxon>
        <taxon>Physalacriaceae</taxon>
        <taxon>Armillaria</taxon>
    </lineage>
</organism>
<protein>
    <recommendedName>
        <fullName evidence="3">DUF6534 domain-containing protein</fullName>
    </recommendedName>
</protein>
<dbReference type="OMA" id="DARSHHE"/>
<feature type="transmembrane region" description="Helical" evidence="2">
    <location>
        <begin position="161"/>
        <end position="182"/>
    </location>
</feature>
<feature type="domain" description="DUF6534" evidence="3">
    <location>
        <begin position="167"/>
        <end position="252"/>
    </location>
</feature>
<evidence type="ECO:0000259" key="3">
    <source>
        <dbReference type="Pfam" id="PF20152"/>
    </source>
</evidence>
<keyword evidence="2" id="KW-0812">Transmembrane</keyword>
<feature type="transmembrane region" description="Helical" evidence="2">
    <location>
        <begin position="118"/>
        <end position="141"/>
    </location>
</feature>
<evidence type="ECO:0000313" key="4">
    <source>
        <dbReference type="EMBL" id="SJL12969.1"/>
    </source>
</evidence>
<feature type="transmembrane region" description="Helical" evidence="2">
    <location>
        <begin position="49"/>
        <end position="69"/>
    </location>
</feature>
<sequence>MSSVPIAQLTGPLVIGHFFNWGLFGALTLQAYIYYIAFPTDRFFPTKALALTIYLFEVAQTCIATSDAFRNFGTGWGDLIQLDAVGTYWINGPLMTSLVSATGQFFYAWRIWILTKEFWVPSVIVLLSFTQAVAGIYAGVWADEIGHFSEIQTKTYVVTSMWLAGTALCDVIISVTMTWSLLRARSGIRSTDILVIKIVRLTVETGSTCAAFAIIDLVFYRVYQHNNYHLVPSIALSKLYSNSLFAVLNSRVRIVGGRTGDSTAPDPTLTNNGVVPRQALSVRHRQRSKVNFAMMEEDARPSRDTSEEVLDADARSHHEAHEMEQVKVSPYTAV</sequence>
<dbReference type="EMBL" id="FUEG01000018">
    <property type="protein sequence ID" value="SJL12969.1"/>
    <property type="molecule type" value="Genomic_DNA"/>
</dbReference>
<keyword evidence="2" id="KW-1133">Transmembrane helix</keyword>
<evidence type="ECO:0000313" key="5">
    <source>
        <dbReference type="Proteomes" id="UP000219338"/>
    </source>
</evidence>
<dbReference type="Pfam" id="PF20152">
    <property type="entry name" value="DUF6534"/>
    <property type="match status" value="1"/>
</dbReference>
<feature type="region of interest" description="Disordered" evidence="1">
    <location>
        <begin position="295"/>
        <end position="334"/>
    </location>
</feature>
<keyword evidence="5" id="KW-1185">Reference proteome</keyword>
<feature type="transmembrane region" description="Helical" evidence="2">
    <location>
        <begin position="18"/>
        <end position="37"/>
    </location>
</feature>
<dbReference type="OrthoDB" id="2953893at2759"/>
<gene>
    <name evidence="4" type="ORF">ARMOST_16404</name>
</gene>
<dbReference type="InterPro" id="IPR045339">
    <property type="entry name" value="DUF6534"/>
</dbReference>
<feature type="transmembrane region" description="Helical" evidence="2">
    <location>
        <begin position="89"/>
        <end position="109"/>
    </location>
</feature>
<evidence type="ECO:0000256" key="2">
    <source>
        <dbReference type="SAM" id="Phobius"/>
    </source>
</evidence>
<proteinExistence type="predicted"/>
<feature type="compositionally biased region" description="Basic and acidic residues" evidence="1">
    <location>
        <begin position="297"/>
        <end position="325"/>
    </location>
</feature>
<dbReference type="PANTHER" id="PTHR40465:SF1">
    <property type="entry name" value="DUF6534 DOMAIN-CONTAINING PROTEIN"/>
    <property type="match status" value="1"/>
</dbReference>
<evidence type="ECO:0000256" key="1">
    <source>
        <dbReference type="SAM" id="MobiDB-lite"/>
    </source>
</evidence>
<keyword evidence="2" id="KW-0472">Membrane</keyword>
<dbReference type="PANTHER" id="PTHR40465">
    <property type="entry name" value="CHROMOSOME 1, WHOLE GENOME SHOTGUN SEQUENCE"/>
    <property type="match status" value="1"/>
</dbReference>
<accession>A0A284RW38</accession>
<dbReference type="Proteomes" id="UP000219338">
    <property type="component" value="Unassembled WGS sequence"/>
</dbReference>
<reference evidence="5" key="1">
    <citation type="journal article" date="2017" name="Nat. Ecol. Evol.">
        <title>Genome expansion and lineage-specific genetic innovations in the forest pathogenic fungi Armillaria.</title>
        <authorList>
            <person name="Sipos G."/>
            <person name="Prasanna A.N."/>
            <person name="Walter M.C."/>
            <person name="O'Connor E."/>
            <person name="Balint B."/>
            <person name="Krizsan K."/>
            <person name="Kiss B."/>
            <person name="Hess J."/>
            <person name="Varga T."/>
            <person name="Slot J."/>
            <person name="Riley R."/>
            <person name="Boka B."/>
            <person name="Rigling D."/>
            <person name="Barry K."/>
            <person name="Lee J."/>
            <person name="Mihaltcheva S."/>
            <person name="LaButti K."/>
            <person name="Lipzen A."/>
            <person name="Waldron R."/>
            <person name="Moloney N.M."/>
            <person name="Sperisen C."/>
            <person name="Kredics L."/>
            <person name="Vagvoelgyi C."/>
            <person name="Patrignani A."/>
            <person name="Fitzpatrick D."/>
            <person name="Nagy I."/>
            <person name="Doyle S."/>
            <person name="Anderson J.B."/>
            <person name="Grigoriev I.V."/>
            <person name="Gueldener U."/>
            <person name="Muensterkoetter M."/>
            <person name="Nagy L.G."/>
        </authorList>
    </citation>
    <scope>NUCLEOTIDE SEQUENCE [LARGE SCALE GENOMIC DNA]</scope>
    <source>
        <strain evidence="5">C18/9</strain>
    </source>
</reference>
<dbReference type="AlphaFoldDB" id="A0A284RW38"/>
<name>A0A284RW38_ARMOS</name>